<dbReference type="EMBL" id="JAUEPS010000043">
    <property type="protein sequence ID" value="KAK0447916.1"/>
    <property type="molecule type" value="Genomic_DNA"/>
</dbReference>
<dbReference type="AlphaFoldDB" id="A0AA39MUU6"/>
<reference evidence="1" key="1">
    <citation type="submission" date="2023-06" db="EMBL/GenBank/DDBJ databases">
        <authorList>
            <consortium name="Lawrence Berkeley National Laboratory"/>
            <person name="Ahrendt S."/>
            <person name="Sahu N."/>
            <person name="Indic B."/>
            <person name="Wong-Bajracharya J."/>
            <person name="Merenyi Z."/>
            <person name="Ke H.-M."/>
            <person name="Monk M."/>
            <person name="Kocsube S."/>
            <person name="Drula E."/>
            <person name="Lipzen A."/>
            <person name="Balint B."/>
            <person name="Henrissat B."/>
            <person name="Andreopoulos B."/>
            <person name="Martin F.M."/>
            <person name="Harder C.B."/>
            <person name="Rigling D."/>
            <person name="Ford K.L."/>
            <person name="Foster G.D."/>
            <person name="Pangilinan J."/>
            <person name="Papanicolaou A."/>
            <person name="Barry K."/>
            <person name="LaButti K."/>
            <person name="Viragh M."/>
            <person name="Koriabine M."/>
            <person name="Yan M."/>
            <person name="Riley R."/>
            <person name="Champramary S."/>
            <person name="Plett K.L."/>
            <person name="Tsai I.J."/>
            <person name="Slot J."/>
            <person name="Sipos G."/>
            <person name="Plett J."/>
            <person name="Nagy L.G."/>
            <person name="Grigoriev I.V."/>
        </authorList>
    </citation>
    <scope>NUCLEOTIDE SEQUENCE</scope>
    <source>
        <strain evidence="1">CCBAS 213</strain>
    </source>
</reference>
<dbReference type="Proteomes" id="UP001175211">
    <property type="component" value="Unassembled WGS sequence"/>
</dbReference>
<dbReference type="InterPro" id="IPR016024">
    <property type="entry name" value="ARM-type_fold"/>
</dbReference>
<dbReference type="GO" id="GO:0005737">
    <property type="term" value="C:cytoplasm"/>
    <property type="evidence" value="ECO:0007669"/>
    <property type="project" value="TreeGrafter"/>
</dbReference>
<dbReference type="PANTHER" id="PTHR12537:SF13">
    <property type="entry name" value="PUMILIO HOMOLOGY DOMAIN FAMILY MEMBER 4"/>
    <property type="match status" value="1"/>
</dbReference>
<dbReference type="InterPro" id="IPR011989">
    <property type="entry name" value="ARM-like"/>
</dbReference>
<sequence length="83" mass="9215">PVLIMHRTTSAFSSSTRLPTMLSLGFKTQMVAMVVQHILDLNDNRFSDAVIRQFAGNVCALSVQKFSCNVIEKLIADGWLVCQ</sequence>
<dbReference type="GeneID" id="85357708"/>
<dbReference type="GO" id="GO:0003729">
    <property type="term" value="F:mRNA binding"/>
    <property type="evidence" value="ECO:0007669"/>
    <property type="project" value="TreeGrafter"/>
</dbReference>
<protein>
    <submittedName>
        <fullName evidence="1">Uncharacterized protein</fullName>
    </submittedName>
</protein>
<accession>A0AA39MUU6</accession>
<dbReference type="RefSeq" id="XP_060326331.1">
    <property type="nucleotide sequence ID" value="XM_060474160.1"/>
</dbReference>
<evidence type="ECO:0000313" key="2">
    <source>
        <dbReference type="Proteomes" id="UP001175211"/>
    </source>
</evidence>
<keyword evidence="2" id="KW-1185">Reference proteome</keyword>
<comment type="caution">
    <text evidence="1">The sequence shown here is derived from an EMBL/GenBank/DDBJ whole genome shotgun (WGS) entry which is preliminary data.</text>
</comment>
<name>A0AA39MUU6_ARMTA</name>
<proteinExistence type="predicted"/>
<dbReference type="PANTHER" id="PTHR12537">
    <property type="entry name" value="RNA BINDING PROTEIN PUMILIO-RELATED"/>
    <property type="match status" value="1"/>
</dbReference>
<dbReference type="SUPFAM" id="SSF48371">
    <property type="entry name" value="ARM repeat"/>
    <property type="match status" value="1"/>
</dbReference>
<feature type="non-terminal residue" evidence="1">
    <location>
        <position position="83"/>
    </location>
</feature>
<dbReference type="GO" id="GO:0010608">
    <property type="term" value="P:post-transcriptional regulation of gene expression"/>
    <property type="evidence" value="ECO:0007669"/>
    <property type="project" value="TreeGrafter"/>
</dbReference>
<evidence type="ECO:0000313" key="1">
    <source>
        <dbReference type="EMBL" id="KAK0447916.1"/>
    </source>
</evidence>
<organism evidence="1 2">
    <name type="scientific">Armillaria tabescens</name>
    <name type="common">Ringless honey mushroom</name>
    <name type="synonym">Agaricus tabescens</name>
    <dbReference type="NCBI Taxonomy" id="1929756"/>
    <lineage>
        <taxon>Eukaryota</taxon>
        <taxon>Fungi</taxon>
        <taxon>Dikarya</taxon>
        <taxon>Basidiomycota</taxon>
        <taxon>Agaricomycotina</taxon>
        <taxon>Agaricomycetes</taxon>
        <taxon>Agaricomycetidae</taxon>
        <taxon>Agaricales</taxon>
        <taxon>Marasmiineae</taxon>
        <taxon>Physalacriaceae</taxon>
        <taxon>Desarmillaria</taxon>
    </lineage>
</organism>
<dbReference type="Gene3D" id="1.25.10.10">
    <property type="entry name" value="Leucine-rich Repeat Variant"/>
    <property type="match status" value="1"/>
</dbReference>
<gene>
    <name evidence="1" type="ORF">EV420DRAFT_1568219</name>
</gene>